<name>C7MLG9_CRYCD</name>
<dbReference type="eggNOG" id="COG0662">
    <property type="taxonomic scope" value="Bacteria"/>
</dbReference>
<evidence type="ECO:0000259" key="1">
    <source>
        <dbReference type="Pfam" id="PF07883"/>
    </source>
</evidence>
<dbReference type="PANTHER" id="PTHR43346">
    <property type="entry name" value="LIGAND BINDING DOMAIN PROTEIN, PUTATIVE (AFU_ORTHOLOGUE AFUA_6G14370)-RELATED"/>
    <property type="match status" value="1"/>
</dbReference>
<dbReference type="InterPro" id="IPR013096">
    <property type="entry name" value="Cupin_2"/>
</dbReference>
<keyword evidence="3" id="KW-1185">Reference proteome</keyword>
<dbReference type="InterPro" id="IPR011051">
    <property type="entry name" value="RmlC_Cupin_sf"/>
</dbReference>
<dbReference type="HOGENOM" id="CLU_137371_2_1_11"/>
<dbReference type="KEGG" id="ccu:Ccur_00420"/>
<dbReference type="AlphaFoldDB" id="C7MLG9"/>
<dbReference type="PANTHER" id="PTHR43346:SF1">
    <property type="entry name" value="QUERCETIN 2,3-DIOXYGENASE-RELATED"/>
    <property type="match status" value="1"/>
</dbReference>
<organism evidence="2 3">
    <name type="scientific">Cryptobacterium curtum (strain ATCC 700683 / DSM 15641 / CCUG 43107 / 12-3)</name>
    <dbReference type="NCBI Taxonomy" id="469378"/>
    <lineage>
        <taxon>Bacteria</taxon>
        <taxon>Bacillati</taxon>
        <taxon>Actinomycetota</taxon>
        <taxon>Coriobacteriia</taxon>
        <taxon>Eggerthellales</taxon>
        <taxon>Eggerthellaceae</taxon>
        <taxon>Cryptobacterium</taxon>
    </lineage>
</organism>
<evidence type="ECO:0000313" key="3">
    <source>
        <dbReference type="Proteomes" id="UP000000954"/>
    </source>
</evidence>
<protein>
    <submittedName>
        <fullName evidence="2">Cupin domain-containing protein</fullName>
    </submittedName>
</protein>
<dbReference type="Pfam" id="PF07883">
    <property type="entry name" value="Cupin_2"/>
    <property type="match status" value="1"/>
</dbReference>
<evidence type="ECO:0000313" key="2">
    <source>
        <dbReference type="EMBL" id="ACU93775.1"/>
    </source>
</evidence>
<sequence>MAEMRVYTVSEVGKASEEQAVKTVFHNTDSTSSSVWVVKPGQEVVCHLHSASDDVWVCTQGKALFHPEIGEDIEVTAGQVIVNPAGKCHGATNHGTEDFIFVSVVAPVPSDYVAL</sequence>
<dbReference type="Gene3D" id="2.60.120.10">
    <property type="entry name" value="Jelly Rolls"/>
    <property type="match status" value="1"/>
</dbReference>
<dbReference type="OrthoDB" id="3231985at2"/>
<gene>
    <name evidence="2" type="ordered locus">Ccur_00420</name>
</gene>
<accession>C7MLG9</accession>
<dbReference type="Proteomes" id="UP000000954">
    <property type="component" value="Chromosome"/>
</dbReference>
<reference evidence="2 3" key="1">
    <citation type="journal article" date="2009" name="Stand. Genomic Sci.">
        <title>Complete genome sequence of Cryptobacterium curtum type strain (12-3).</title>
        <authorList>
            <person name="Mavrommatis K."/>
            <person name="Pukall R."/>
            <person name="Rohde C."/>
            <person name="Chen F."/>
            <person name="Sims D."/>
            <person name="Brettin T."/>
            <person name="Kuske C."/>
            <person name="Detter J.C."/>
            <person name="Han C."/>
            <person name="Lapidus A."/>
            <person name="Copeland A."/>
            <person name="Glavina Del Rio T."/>
            <person name="Nolan M."/>
            <person name="Lucas S."/>
            <person name="Tice H."/>
            <person name="Cheng J.F."/>
            <person name="Bruce D."/>
            <person name="Goodwin L."/>
            <person name="Pitluck S."/>
            <person name="Ovchinnikova G."/>
            <person name="Pati A."/>
            <person name="Ivanova N."/>
            <person name="Chen A."/>
            <person name="Palaniappan K."/>
            <person name="Chain P."/>
            <person name="D'haeseleer P."/>
            <person name="Goker M."/>
            <person name="Bristow J."/>
            <person name="Eisen J.A."/>
            <person name="Markowitz V."/>
            <person name="Hugenholtz P."/>
            <person name="Rohde M."/>
            <person name="Klenk H.P."/>
            <person name="Kyrpides N.C."/>
        </authorList>
    </citation>
    <scope>NUCLEOTIDE SEQUENCE [LARGE SCALE GENOMIC DNA]</scope>
    <source>
        <strain evidence="3">ATCC 700683 / DSM 15641 / 12-3</strain>
    </source>
</reference>
<dbReference type="SUPFAM" id="SSF51182">
    <property type="entry name" value="RmlC-like cupins"/>
    <property type="match status" value="1"/>
</dbReference>
<dbReference type="InterPro" id="IPR052538">
    <property type="entry name" value="Flavonoid_dioxygenase-like"/>
</dbReference>
<proteinExistence type="predicted"/>
<feature type="domain" description="Cupin type-2" evidence="1">
    <location>
        <begin position="35"/>
        <end position="105"/>
    </location>
</feature>
<dbReference type="RefSeq" id="WP_012802464.1">
    <property type="nucleotide sequence ID" value="NC_013170.1"/>
</dbReference>
<dbReference type="EMBL" id="CP001682">
    <property type="protein sequence ID" value="ACU93775.1"/>
    <property type="molecule type" value="Genomic_DNA"/>
</dbReference>
<dbReference type="InterPro" id="IPR014710">
    <property type="entry name" value="RmlC-like_jellyroll"/>
</dbReference>